<dbReference type="Gene3D" id="3.40.109.10">
    <property type="entry name" value="NADH Oxidase"/>
    <property type="match status" value="1"/>
</dbReference>
<comment type="caution">
    <text evidence="5">The sequence shown here is derived from an EMBL/GenBank/DDBJ whole genome shotgun (WGS) entry which is preliminary data.</text>
</comment>
<keyword evidence="3" id="KW-0560">Oxidoreductase</keyword>
<protein>
    <recommendedName>
        <fullName evidence="4">Nitroreductase domain-containing protein</fullName>
    </recommendedName>
</protein>
<feature type="domain" description="Nitroreductase" evidence="4">
    <location>
        <begin position="13"/>
        <end position="192"/>
    </location>
</feature>
<dbReference type="InterPro" id="IPR050627">
    <property type="entry name" value="Nitroreductase/BluB"/>
</dbReference>
<accession>A0A094Q5Z4</accession>
<dbReference type="EMBL" id="JNSL01000029">
    <property type="protein sequence ID" value="KGA19585.1"/>
    <property type="molecule type" value="Genomic_DNA"/>
</dbReference>
<evidence type="ECO:0000259" key="4">
    <source>
        <dbReference type="Pfam" id="PF00881"/>
    </source>
</evidence>
<dbReference type="InterPro" id="IPR029479">
    <property type="entry name" value="Nitroreductase"/>
</dbReference>
<dbReference type="SUPFAM" id="SSF55469">
    <property type="entry name" value="FMN-dependent nitroreductase-like"/>
    <property type="match status" value="1"/>
</dbReference>
<evidence type="ECO:0000256" key="3">
    <source>
        <dbReference type="ARBA" id="ARBA00023002"/>
    </source>
</evidence>
<evidence type="ECO:0000256" key="1">
    <source>
        <dbReference type="ARBA" id="ARBA00022630"/>
    </source>
</evidence>
<sequence>MSDADNLYSILSTTRSIRRISDKPVDDATLERVLQAAIWAPSGGNRQPWRIIAVRDRALKQKLGEIYAAEWAKYVEMNMKRVEGMPENIVEATRTGLAVGTRLAESLADVPVVIMFIHDPREVFVTDGNLGRTPVVGGASLYPAVQNLLLAARAEGLGGVLTTLISASEVKVRELLEIPEPWGVYAMVPLGHPMGKHGPLRRAPLSQMVKYDRWSD</sequence>
<dbReference type="InterPro" id="IPR000415">
    <property type="entry name" value="Nitroreductase-like"/>
</dbReference>
<keyword evidence="2" id="KW-0288">FMN</keyword>
<organism evidence="5">
    <name type="scientific">freshwater metagenome</name>
    <dbReference type="NCBI Taxonomy" id="449393"/>
    <lineage>
        <taxon>unclassified sequences</taxon>
        <taxon>metagenomes</taxon>
        <taxon>ecological metagenomes</taxon>
    </lineage>
</organism>
<reference evidence="5" key="1">
    <citation type="submission" date="2014-06" db="EMBL/GenBank/DDBJ databases">
        <title>Key roles for freshwater Actinobacteria revealed by deep metagenomic sequencing.</title>
        <authorList>
            <person name="Ghai R."/>
            <person name="Mizuno C.M."/>
            <person name="Picazo A."/>
            <person name="Camacho A."/>
            <person name="Rodriguez-Valera F."/>
        </authorList>
    </citation>
    <scope>NUCLEOTIDE SEQUENCE</scope>
</reference>
<keyword evidence="1" id="KW-0285">Flavoprotein</keyword>
<proteinExistence type="predicted"/>
<evidence type="ECO:0000256" key="2">
    <source>
        <dbReference type="ARBA" id="ARBA00022643"/>
    </source>
</evidence>
<dbReference type="PANTHER" id="PTHR23026">
    <property type="entry name" value="NADPH NITROREDUCTASE"/>
    <property type="match status" value="1"/>
</dbReference>
<dbReference type="AlphaFoldDB" id="A0A094Q5Z4"/>
<evidence type="ECO:0000313" key="5">
    <source>
        <dbReference type="EMBL" id="KGA19585.1"/>
    </source>
</evidence>
<dbReference type="GO" id="GO:0016491">
    <property type="term" value="F:oxidoreductase activity"/>
    <property type="evidence" value="ECO:0007669"/>
    <property type="project" value="UniProtKB-KW"/>
</dbReference>
<gene>
    <name evidence="5" type="ORF">GM51_6440</name>
</gene>
<dbReference type="Pfam" id="PF00881">
    <property type="entry name" value="Nitroreductase"/>
    <property type="match status" value="1"/>
</dbReference>
<name>A0A094Q5Z4_9ZZZZ</name>
<dbReference type="PANTHER" id="PTHR23026:SF90">
    <property type="entry name" value="IODOTYROSINE DEIODINASE 1"/>
    <property type="match status" value="1"/>
</dbReference>